<dbReference type="AlphaFoldDB" id="A0A2M9XBG0"/>
<dbReference type="PANTHER" id="PTHR36124:SF1">
    <property type="entry name" value="ER-BOUND OXYGENASE MPAB_MPAB'_RUBBER OXYGENASE CATALYTIC DOMAIN-CONTAINING PROTEIN"/>
    <property type="match status" value="1"/>
</dbReference>
<reference evidence="2 3" key="1">
    <citation type="submission" date="2017-07" db="EMBL/GenBank/DDBJ databases">
        <title>Leptospira spp. isolated from tropical soils.</title>
        <authorList>
            <person name="Thibeaux R."/>
            <person name="Iraola G."/>
            <person name="Ferres I."/>
            <person name="Bierque E."/>
            <person name="Girault D."/>
            <person name="Soupe-Gilbert M.-E."/>
            <person name="Picardeau M."/>
            <person name="Goarant C."/>
        </authorList>
    </citation>
    <scope>NUCLEOTIDE SEQUENCE [LARGE SCALE GENOMIC DNA]</scope>
    <source>
        <strain evidence="2 3">MCA1-C-A1</strain>
    </source>
</reference>
<dbReference type="Pfam" id="PF09995">
    <property type="entry name" value="MPAB_Lcp_cat"/>
    <property type="match status" value="1"/>
</dbReference>
<keyword evidence="3" id="KW-1185">Reference proteome</keyword>
<dbReference type="RefSeq" id="WP_100707076.1">
    <property type="nucleotide sequence ID" value="NZ_NPDL01000005.1"/>
</dbReference>
<name>A0A2M9XBG0_9LEPT</name>
<evidence type="ECO:0000313" key="3">
    <source>
        <dbReference type="Proteomes" id="UP000232196"/>
    </source>
</evidence>
<organism evidence="2 3">
    <name type="scientific">Leptospira hartskeerlii</name>
    <dbReference type="NCBI Taxonomy" id="2023177"/>
    <lineage>
        <taxon>Bacteria</taxon>
        <taxon>Pseudomonadati</taxon>
        <taxon>Spirochaetota</taxon>
        <taxon>Spirochaetia</taxon>
        <taxon>Leptospirales</taxon>
        <taxon>Leptospiraceae</taxon>
        <taxon>Leptospira</taxon>
    </lineage>
</organism>
<protein>
    <recommendedName>
        <fullName evidence="1">ER-bound oxygenase mpaB/mpaB'/Rubber oxygenase catalytic domain-containing protein</fullName>
    </recommendedName>
</protein>
<dbReference type="EMBL" id="NPDN01000006">
    <property type="protein sequence ID" value="PJZ24996.1"/>
    <property type="molecule type" value="Genomic_DNA"/>
</dbReference>
<dbReference type="OrthoDB" id="836517at2"/>
<accession>A0A2M9XBG0</accession>
<dbReference type="InterPro" id="IPR018713">
    <property type="entry name" value="MPAB/Lcp_cat_dom"/>
</dbReference>
<evidence type="ECO:0000259" key="1">
    <source>
        <dbReference type="Pfam" id="PF09995"/>
    </source>
</evidence>
<dbReference type="GO" id="GO:0016491">
    <property type="term" value="F:oxidoreductase activity"/>
    <property type="evidence" value="ECO:0007669"/>
    <property type="project" value="InterPro"/>
</dbReference>
<gene>
    <name evidence="2" type="ORF">CH357_12305</name>
</gene>
<sequence length="282" mass="33343">MFNRLKILKQINELDAEKDAQKIVFLSGSYDFPQDVEISLAISFFRTFAIPSISKILNTTKRFEYAGQKRYDDTALILAEFIENGLDSERGREAMRRLNQIHKEYAIKNEDFLYTLTTFIFEPDRWNQKFGWRRSTEKERLANFYLWKRIGKMMNIKNIPETYEEMLEFNQSFEKEKFLRTPDSEQVALATMKIASARIPKIPGLEYLVYHAVYSLMDKPLREAMGFPKANPIVAALTHVVLKFRAFVLRYFWPPRKTPYYVTKRNNPTYPNGYLIEELGPH</sequence>
<comment type="caution">
    <text evidence="2">The sequence shown here is derived from an EMBL/GenBank/DDBJ whole genome shotgun (WGS) entry which is preliminary data.</text>
</comment>
<evidence type="ECO:0000313" key="2">
    <source>
        <dbReference type="EMBL" id="PJZ24996.1"/>
    </source>
</evidence>
<proteinExistence type="predicted"/>
<dbReference type="Proteomes" id="UP000232196">
    <property type="component" value="Unassembled WGS sequence"/>
</dbReference>
<feature type="domain" description="ER-bound oxygenase mpaB/mpaB'/Rubber oxygenase catalytic" evidence="1">
    <location>
        <begin position="67"/>
        <end position="231"/>
    </location>
</feature>
<dbReference type="InterPro" id="IPR046366">
    <property type="entry name" value="MPAB"/>
</dbReference>
<dbReference type="PANTHER" id="PTHR36124">
    <property type="match status" value="1"/>
</dbReference>